<protein>
    <submittedName>
        <fullName evidence="8">Hsp90 cochaperone</fullName>
    </submittedName>
</protein>
<evidence type="ECO:0000313" key="9">
    <source>
        <dbReference type="Proteomes" id="UP001150925"/>
    </source>
</evidence>
<evidence type="ECO:0000256" key="2">
    <source>
        <dbReference type="ARBA" id="ARBA00022490"/>
    </source>
</evidence>
<keyword evidence="2" id="KW-0963">Cytoplasm</keyword>
<evidence type="ECO:0000256" key="5">
    <source>
        <dbReference type="PROSITE-ProRule" id="PRU00339"/>
    </source>
</evidence>
<feature type="repeat" description="TPR" evidence="5">
    <location>
        <begin position="318"/>
        <end position="351"/>
    </location>
</feature>
<feature type="compositionally biased region" description="Acidic residues" evidence="6">
    <location>
        <begin position="222"/>
        <end position="235"/>
    </location>
</feature>
<dbReference type="FunFam" id="1.25.40.10:FF:000020">
    <property type="entry name" value="Stress-induced phosphoprotein 1"/>
    <property type="match status" value="1"/>
</dbReference>
<dbReference type="PANTHER" id="PTHR22904:SF523">
    <property type="entry name" value="STRESS-INDUCED-PHOSPHOPROTEIN 1"/>
    <property type="match status" value="1"/>
</dbReference>
<gene>
    <name evidence="8" type="primary">STI1</name>
    <name evidence="8" type="ORF">IWQ62_005836</name>
</gene>
<evidence type="ECO:0000313" key="8">
    <source>
        <dbReference type="EMBL" id="KAJ1954117.1"/>
    </source>
</evidence>
<dbReference type="GO" id="GO:0005737">
    <property type="term" value="C:cytoplasm"/>
    <property type="evidence" value="ECO:0007669"/>
    <property type="project" value="UniProtKB-SubCell"/>
</dbReference>
<keyword evidence="4 5" id="KW-0802">TPR repeat</keyword>
<comment type="caution">
    <text evidence="8">The sequence shown here is derived from an EMBL/GenBank/DDBJ whole genome shotgun (WGS) entry which is preliminary data.</text>
</comment>
<feature type="repeat" description="TPR" evidence="5">
    <location>
        <begin position="4"/>
        <end position="37"/>
    </location>
</feature>
<dbReference type="AlphaFoldDB" id="A0A9W8AQ82"/>
<comment type="subcellular location">
    <subcellularLocation>
        <location evidence="1">Cytoplasm</location>
    </subcellularLocation>
</comment>
<feature type="repeat" description="TPR" evidence="5">
    <location>
        <begin position="378"/>
        <end position="411"/>
    </location>
</feature>
<keyword evidence="9" id="KW-1185">Reference proteome</keyword>
<dbReference type="SUPFAM" id="SSF48452">
    <property type="entry name" value="TPR-like"/>
    <property type="match status" value="3"/>
</dbReference>
<dbReference type="FunFam" id="1.25.40.10:FF:000010">
    <property type="entry name" value="Stress-induced phosphoprotein 1"/>
    <property type="match status" value="1"/>
</dbReference>
<reference evidence="8" key="1">
    <citation type="submission" date="2022-07" db="EMBL/GenBank/DDBJ databases">
        <title>Phylogenomic reconstructions and comparative analyses of Kickxellomycotina fungi.</title>
        <authorList>
            <person name="Reynolds N.K."/>
            <person name="Stajich J.E."/>
            <person name="Barry K."/>
            <person name="Grigoriev I.V."/>
            <person name="Crous P."/>
            <person name="Smith M.E."/>
        </authorList>
    </citation>
    <scope>NUCLEOTIDE SEQUENCE</scope>
    <source>
        <strain evidence="8">RSA 1196</strain>
    </source>
</reference>
<proteinExistence type="predicted"/>
<dbReference type="InterPro" id="IPR041243">
    <property type="entry name" value="STI1/HOP_DP"/>
</dbReference>
<dbReference type="SMART" id="SM00028">
    <property type="entry name" value="TPR"/>
    <property type="match status" value="9"/>
</dbReference>
<dbReference type="InterPro" id="IPR019734">
    <property type="entry name" value="TPR_rpt"/>
</dbReference>
<dbReference type="OrthoDB" id="2423701at2759"/>
<evidence type="ECO:0000256" key="3">
    <source>
        <dbReference type="ARBA" id="ARBA00022737"/>
    </source>
</evidence>
<feature type="domain" description="STI1" evidence="7">
    <location>
        <begin position="517"/>
        <end position="556"/>
    </location>
</feature>
<dbReference type="Pfam" id="PF13424">
    <property type="entry name" value="TPR_12"/>
    <property type="match status" value="1"/>
</dbReference>
<evidence type="ECO:0000256" key="4">
    <source>
        <dbReference type="ARBA" id="ARBA00022803"/>
    </source>
</evidence>
<dbReference type="InterPro" id="IPR011990">
    <property type="entry name" value="TPR-like_helical_dom_sf"/>
</dbReference>
<feature type="repeat" description="TPR" evidence="5">
    <location>
        <begin position="38"/>
        <end position="71"/>
    </location>
</feature>
<dbReference type="SMART" id="SM00727">
    <property type="entry name" value="STI1"/>
    <property type="match status" value="2"/>
</dbReference>
<dbReference type="InterPro" id="IPR006636">
    <property type="entry name" value="STI1_HS-bd"/>
</dbReference>
<dbReference type="EMBL" id="JANBPY010002670">
    <property type="protein sequence ID" value="KAJ1954117.1"/>
    <property type="molecule type" value="Genomic_DNA"/>
</dbReference>
<dbReference type="GO" id="GO:0051879">
    <property type="term" value="F:Hsp90 protein binding"/>
    <property type="evidence" value="ECO:0007669"/>
    <property type="project" value="TreeGrafter"/>
</dbReference>
<organism evidence="8 9">
    <name type="scientific">Dispira parvispora</name>
    <dbReference type="NCBI Taxonomy" id="1520584"/>
    <lineage>
        <taxon>Eukaryota</taxon>
        <taxon>Fungi</taxon>
        <taxon>Fungi incertae sedis</taxon>
        <taxon>Zoopagomycota</taxon>
        <taxon>Kickxellomycotina</taxon>
        <taxon>Dimargaritomycetes</taxon>
        <taxon>Dimargaritales</taxon>
        <taxon>Dimargaritaceae</taxon>
        <taxon>Dispira</taxon>
    </lineage>
</organism>
<keyword evidence="3" id="KW-0677">Repeat</keyword>
<evidence type="ECO:0000259" key="7">
    <source>
        <dbReference type="SMART" id="SM00727"/>
    </source>
</evidence>
<accession>A0A9W8AQ82</accession>
<dbReference type="Pfam" id="PF00515">
    <property type="entry name" value="TPR_1"/>
    <property type="match status" value="1"/>
</dbReference>
<feature type="region of interest" description="Disordered" evidence="6">
    <location>
        <begin position="196"/>
        <end position="246"/>
    </location>
</feature>
<dbReference type="PANTHER" id="PTHR22904">
    <property type="entry name" value="TPR REPEAT CONTAINING PROTEIN"/>
    <property type="match status" value="1"/>
</dbReference>
<dbReference type="Gene3D" id="1.25.40.10">
    <property type="entry name" value="Tetratricopeptide repeat domain"/>
    <property type="match status" value="3"/>
</dbReference>
<feature type="domain" description="STI1" evidence="7">
    <location>
        <begin position="146"/>
        <end position="185"/>
    </location>
</feature>
<evidence type="ECO:0000256" key="1">
    <source>
        <dbReference type="ARBA" id="ARBA00004496"/>
    </source>
</evidence>
<sequence length="568" mass="64395">MSTADELKQRGNQQFSSGQFAEAIVTFTEAIALAPENHVLYSNRSAAYASSKQYNEALQDAEKTIGLKPDWPKGYSRKGAALFGLQRYEDAREGFKEGLKYDANNAQLQKGMDDVERAILKRDHPEAVGGIQDIFSGDLVGKIAKNPQLAPYLAQPDFMAKVHAIQKDPSALNQHLQDPRMMNLMMGLMGVNMSSGFGADQAASEATPSVPMDQDQPKAPEPEPEPEPEPVELSEEEKQKQESLVEKDLGNQCYKKRDFEQALVHYAKAWELDSTNITILTNKAAVYFEQAEYDQCIATCEEAIDVGREHRVDYKIIAKAFARIGNAYSRKDDVPNAIKYYQKSLTEHRTSDTLKRLKELEKKQQEEEKLAYHNPELADKEREAGNALFKNENFAEAVKRYTEAIRRNESDPRSYSNRAACYIKLMAFPEAHKDCEKCLELDPTFVKAYIRRANIEFFKKEYTKCLETCQEAKSHDKEHKHTWEIDQLINKCYQALNAAQSDTPEAREEAMRRAASDPEIQQIVSDPVMQQILQQMQTNPQAVREHMRNPAVASKINKLINAGVIRVG</sequence>
<feature type="compositionally biased region" description="Basic and acidic residues" evidence="6">
    <location>
        <begin position="236"/>
        <end position="246"/>
    </location>
</feature>
<dbReference type="Pfam" id="PF17830">
    <property type="entry name" value="STI1-HOP_DP"/>
    <property type="match status" value="2"/>
</dbReference>
<feature type="repeat" description="TPR" evidence="5">
    <location>
        <begin position="72"/>
        <end position="105"/>
    </location>
</feature>
<dbReference type="FunFam" id="1.10.260.100:FF:000002">
    <property type="entry name" value="Stress-induced-phosphoprotein 1 (Hsp70/Hsp90-organizing)"/>
    <property type="match status" value="1"/>
</dbReference>
<evidence type="ECO:0000256" key="6">
    <source>
        <dbReference type="SAM" id="MobiDB-lite"/>
    </source>
</evidence>
<dbReference type="Gene3D" id="1.10.260.100">
    <property type="match status" value="2"/>
</dbReference>
<dbReference type="Proteomes" id="UP001150925">
    <property type="component" value="Unassembled WGS sequence"/>
</dbReference>
<dbReference type="PROSITE" id="PS50005">
    <property type="entry name" value="TPR"/>
    <property type="match status" value="5"/>
</dbReference>
<name>A0A9W8AQ82_9FUNG</name>